<dbReference type="AlphaFoldDB" id="A0A0F9DQE5"/>
<accession>A0A0F9DQE5</accession>
<proteinExistence type="predicted"/>
<name>A0A0F9DQE5_9ZZZZ</name>
<dbReference type="EMBL" id="LAZR01027973">
    <property type="protein sequence ID" value="KKL64023.1"/>
    <property type="molecule type" value="Genomic_DNA"/>
</dbReference>
<sequence length="78" mass="9245">MASKTITITEDVYQLLKLLKKQNESFSELLRRLAMSVNGQKLESFFGSWDLSDQEYKEIQEEIKLNQIPFNGKKRRFD</sequence>
<evidence type="ECO:0000256" key="1">
    <source>
        <dbReference type="ARBA" id="ARBA00022649"/>
    </source>
</evidence>
<keyword evidence="1" id="KW-1277">Toxin-antitoxin system</keyword>
<evidence type="ECO:0008006" key="3">
    <source>
        <dbReference type="Google" id="ProtNLM"/>
    </source>
</evidence>
<evidence type="ECO:0000313" key="2">
    <source>
        <dbReference type="EMBL" id="KKL64023.1"/>
    </source>
</evidence>
<gene>
    <name evidence="2" type="ORF">LCGC14_2169270</name>
</gene>
<organism evidence="2">
    <name type="scientific">marine sediment metagenome</name>
    <dbReference type="NCBI Taxonomy" id="412755"/>
    <lineage>
        <taxon>unclassified sequences</taxon>
        <taxon>metagenomes</taxon>
        <taxon>ecological metagenomes</taxon>
    </lineage>
</organism>
<reference evidence="2" key="1">
    <citation type="journal article" date="2015" name="Nature">
        <title>Complex archaea that bridge the gap between prokaryotes and eukaryotes.</title>
        <authorList>
            <person name="Spang A."/>
            <person name="Saw J.H."/>
            <person name="Jorgensen S.L."/>
            <person name="Zaremba-Niedzwiedzka K."/>
            <person name="Martijn J."/>
            <person name="Lind A.E."/>
            <person name="van Eijk R."/>
            <person name="Schleper C."/>
            <person name="Guy L."/>
            <person name="Ettema T.J."/>
        </authorList>
    </citation>
    <scope>NUCLEOTIDE SEQUENCE</scope>
</reference>
<protein>
    <recommendedName>
        <fullName evidence="3">Antitoxin</fullName>
    </recommendedName>
</protein>
<comment type="caution">
    <text evidence="2">The sequence shown here is derived from an EMBL/GenBank/DDBJ whole genome shotgun (WGS) entry which is preliminary data.</text>
</comment>
<dbReference type="Pfam" id="PF02697">
    <property type="entry name" value="VAPB_antitox"/>
    <property type="match status" value="1"/>
</dbReference>
<dbReference type="InterPro" id="IPR003847">
    <property type="entry name" value="Put_antitoxin"/>
</dbReference>